<name>A0A1H5MZX3_9FLAO</name>
<evidence type="ECO:0000313" key="3">
    <source>
        <dbReference type="EMBL" id="SEE94853.1"/>
    </source>
</evidence>
<feature type="domain" description="Dienelactone hydrolase" evidence="2">
    <location>
        <begin position="24"/>
        <end position="199"/>
    </location>
</feature>
<sequence length="214" mass="23468">MGNSLQKPGFRNIELKEVTLQADLIIPENSVGLVIFSHGSGSSRLSKRNIYVASQLQKKGLSTLLFDLLTEEEDKNYSARFNIDLLTKRLVEVIQWLNHEPWTAHLNKSLFGASTGAASALLAAAQLGEEIKAVVSRGGRVDMAGDKLGKVVAPTLFIVGGDDDVVLQLNEKAFVSLNCEKQLEIIPGASHLFEEPGKMEEVARLSAEWFSEYL</sequence>
<dbReference type="PANTHER" id="PTHR22946">
    <property type="entry name" value="DIENELACTONE HYDROLASE DOMAIN-CONTAINING PROTEIN-RELATED"/>
    <property type="match status" value="1"/>
</dbReference>
<dbReference type="Gene3D" id="3.40.50.1820">
    <property type="entry name" value="alpha/beta hydrolase"/>
    <property type="match status" value="1"/>
</dbReference>
<dbReference type="InterPro" id="IPR029058">
    <property type="entry name" value="AB_hydrolase_fold"/>
</dbReference>
<keyword evidence="1 3" id="KW-0378">Hydrolase</keyword>
<dbReference type="OrthoDB" id="9810066at2"/>
<dbReference type="SUPFAM" id="SSF53474">
    <property type="entry name" value="alpha/beta-Hydrolases"/>
    <property type="match status" value="1"/>
</dbReference>
<keyword evidence="4" id="KW-1185">Reference proteome</keyword>
<dbReference type="RefSeq" id="WP_093113167.1">
    <property type="nucleotide sequence ID" value="NZ_FNGG01000003.1"/>
</dbReference>
<dbReference type="AlphaFoldDB" id="A0A1H5MZX3"/>
<protein>
    <submittedName>
        <fullName evidence="3">Alpha/beta hydrolase family protein</fullName>
    </submittedName>
</protein>
<dbReference type="STRING" id="390640.SAMN04488034_103227"/>
<gene>
    <name evidence="3" type="ORF">SAMN04488034_103227</name>
</gene>
<dbReference type="GO" id="GO:0052689">
    <property type="term" value="F:carboxylic ester hydrolase activity"/>
    <property type="evidence" value="ECO:0007669"/>
    <property type="project" value="UniProtKB-ARBA"/>
</dbReference>
<evidence type="ECO:0000256" key="1">
    <source>
        <dbReference type="ARBA" id="ARBA00022801"/>
    </source>
</evidence>
<dbReference type="InterPro" id="IPR050261">
    <property type="entry name" value="FrsA_esterase"/>
</dbReference>
<dbReference type="Proteomes" id="UP000199448">
    <property type="component" value="Unassembled WGS sequence"/>
</dbReference>
<organism evidence="3 4">
    <name type="scientific">Salinimicrobium catena</name>
    <dbReference type="NCBI Taxonomy" id="390640"/>
    <lineage>
        <taxon>Bacteria</taxon>
        <taxon>Pseudomonadati</taxon>
        <taxon>Bacteroidota</taxon>
        <taxon>Flavobacteriia</taxon>
        <taxon>Flavobacteriales</taxon>
        <taxon>Flavobacteriaceae</taxon>
        <taxon>Salinimicrobium</taxon>
    </lineage>
</organism>
<dbReference type="EMBL" id="FNUG01000003">
    <property type="protein sequence ID" value="SEE94853.1"/>
    <property type="molecule type" value="Genomic_DNA"/>
</dbReference>
<dbReference type="InterPro" id="IPR002925">
    <property type="entry name" value="Dienelactn_hydro"/>
</dbReference>
<reference evidence="3 4" key="1">
    <citation type="submission" date="2016-10" db="EMBL/GenBank/DDBJ databases">
        <authorList>
            <person name="de Groot N.N."/>
        </authorList>
    </citation>
    <scope>NUCLEOTIDE SEQUENCE [LARGE SCALE GENOMIC DNA]</scope>
    <source>
        <strain evidence="3 4">DSM 23553</strain>
    </source>
</reference>
<evidence type="ECO:0000313" key="4">
    <source>
        <dbReference type="Proteomes" id="UP000199448"/>
    </source>
</evidence>
<evidence type="ECO:0000259" key="2">
    <source>
        <dbReference type="Pfam" id="PF01738"/>
    </source>
</evidence>
<proteinExistence type="predicted"/>
<dbReference type="PANTHER" id="PTHR22946:SF9">
    <property type="entry name" value="POLYKETIDE TRANSFERASE AF380"/>
    <property type="match status" value="1"/>
</dbReference>
<dbReference type="Pfam" id="PF01738">
    <property type="entry name" value="DLH"/>
    <property type="match status" value="1"/>
</dbReference>
<accession>A0A1H5MZX3</accession>